<protein>
    <recommendedName>
        <fullName evidence="2">DUF4706 domain-containing protein</fullName>
    </recommendedName>
</protein>
<dbReference type="EMBL" id="CAJHNH020005157">
    <property type="protein sequence ID" value="CAG5132202.1"/>
    <property type="molecule type" value="Genomic_DNA"/>
</dbReference>
<name>A0A8S3ZW40_9EUPU</name>
<feature type="compositionally biased region" description="Polar residues" evidence="1">
    <location>
        <begin position="214"/>
        <end position="237"/>
    </location>
</feature>
<keyword evidence="4" id="KW-1185">Reference proteome</keyword>
<reference evidence="3" key="1">
    <citation type="submission" date="2021-04" db="EMBL/GenBank/DDBJ databases">
        <authorList>
            <consortium name="Molecular Ecology Group"/>
        </authorList>
    </citation>
    <scope>NUCLEOTIDE SEQUENCE</scope>
</reference>
<feature type="compositionally biased region" description="Polar residues" evidence="1">
    <location>
        <begin position="262"/>
        <end position="272"/>
    </location>
</feature>
<feature type="region of interest" description="Disordered" evidence="1">
    <location>
        <begin position="352"/>
        <end position="403"/>
    </location>
</feature>
<dbReference type="OrthoDB" id="5984457at2759"/>
<feature type="domain" description="DUF4706" evidence="2">
    <location>
        <begin position="18"/>
        <end position="127"/>
    </location>
</feature>
<sequence>MEMADTSAVDLQRAAFGYFSRTSYISKRILAEEKTFLKHLGNQWNELPTKHRNDLLDLLFVDDPIRASYHSCYADRVAAADVVQESFPRLYISSGNKINVDFENDLWTWRDEHSGPFSWMSRSQQDLTLLDLEPENISKPQPKSLRGDTDDDKVQKVAEPQFTQPSSSWCHSIVDDFRKNEQNVVLTPSNSMTLLGVTTDSSNDDDANLDGGNPATSCQPRVSSQGGVTDGSNSFSASDKKYDGKDKNRSPSPKKIVRTGSFKKSPSKNVDSGEQKLIVCDEPEMDDRTNAFSNPVMESEWSNFVGPTGDDLSSNTQDSPVTSAPESMAMDRGSDVSCSPKGEYISLIEQSYSPARTSSRTVTSPAISEWSAQSTPDHTTHLLKGMQSPVHHRHPVPQPIKLSSANCKDLPAELETEESEEVLRVEKEGDKIVVTTQVENKRDSDIPVTGFDFLDEW</sequence>
<evidence type="ECO:0000259" key="2">
    <source>
        <dbReference type="Pfam" id="PF15797"/>
    </source>
</evidence>
<gene>
    <name evidence="3" type="ORF">CUNI_LOCUS17760</name>
</gene>
<comment type="caution">
    <text evidence="3">The sequence shown here is derived from an EMBL/GenBank/DDBJ whole genome shotgun (WGS) entry which is preliminary data.</text>
</comment>
<feature type="region of interest" description="Disordered" evidence="1">
    <location>
        <begin position="301"/>
        <end position="338"/>
    </location>
</feature>
<proteinExistence type="predicted"/>
<accession>A0A8S3ZW40</accession>
<evidence type="ECO:0000313" key="3">
    <source>
        <dbReference type="EMBL" id="CAG5132202.1"/>
    </source>
</evidence>
<evidence type="ECO:0000313" key="4">
    <source>
        <dbReference type="Proteomes" id="UP000678393"/>
    </source>
</evidence>
<feature type="compositionally biased region" description="Polar residues" evidence="1">
    <location>
        <begin position="352"/>
        <end position="377"/>
    </location>
</feature>
<feature type="compositionally biased region" description="Polar residues" evidence="1">
    <location>
        <begin position="311"/>
        <end position="325"/>
    </location>
</feature>
<feature type="compositionally biased region" description="Basic and acidic residues" evidence="1">
    <location>
        <begin position="238"/>
        <end position="249"/>
    </location>
</feature>
<feature type="region of interest" description="Disordered" evidence="1">
    <location>
        <begin position="194"/>
        <end position="275"/>
    </location>
</feature>
<dbReference type="Pfam" id="PF15797">
    <property type="entry name" value="DUF4706"/>
    <property type="match status" value="1"/>
</dbReference>
<dbReference type="PANTHER" id="PTHR34394">
    <property type="entry name" value="SIMILAR TO RIKEN CDNA 2310022B05"/>
    <property type="match status" value="1"/>
</dbReference>
<dbReference type="InterPro" id="IPR031600">
    <property type="entry name" value="DUF4706"/>
</dbReference>
<evidence type="ECO:0000256" key="1">
    <source>
        <dbReference type="SAM" id="MobiDB-lite"/>
    </source>
</evidence>
<feature type="region of interest" description="Disordered" evidence="1">
    <location>
        <begin position="133"/>
        <end position="153"/>
    </location>
</feature>
<dbReference type="PANTHER" id="PTHR34394:SF1">
    <property type="entry name" value="SIMILAR TO RIKEN CDNA 2310022B05"/>
    <property type="match status" value="1"/>
</dbReference>
<organism evidence="3 4">
    <name type="scientific">Candidula unifasciata</name>
    <dbReference type="NCBI Taxonomy" id="100452"/>
    <lineage>
        <taxon>Eukaryota</taxon>
        <taxon>Metazoa</taxon>
        <taxon>Spiralia</taxon>
        <taxon>Lophotrochozoa</taxon>
        <taxon>Mollusca</taxon>
        <taxon>Gastropoda</taxon>
        <taxon>Heterobranchia</taxon>
        <taxon>Euthyneura</taxon>
        <taxon>Panpulmonata</taxon>
        <taxon>Eupulmonata</taxon>
        <taxon>Stylommatophora</taxon>
        <taxon>Helicina</taxon>
        <taxon>Helicoidea</taxon>
        <taxon>Geomitridae</taxon>
        <taxon>Candidula</taxon>
    </lineage>
</organism>
<dbReference type="Proteomes" id="UP000678393">
    <property type="component" value="Unassembled WGS sequence"/>
</dbReference>
<dbReference type="AlphaFoldDB" id="A0A8S3ZW40"/>